<name>A0A1G2P505_9BACT</name>
<keyword evidence="4 10" id="KW-0808">Transferase</keyword>
<evidence type="ECO:0000259" key="11">
    <source>
        <dbReference type="Pfam" id="PF03033"/>
    </source>
</evidence>
<dbReference type="GO" id="GO:0051991">
    <property type="term" value="F:UDP-N-acetyl-D-glucosamine:N-acetylmuramoyl-L-alanyl-D-glutamyl-meso-2,6-diaminopimelyl-D-alanyl-D-alanine-diphosphoundecaprenol 4-beta-N-acetylglucosaminlytransferase activity"/>
    <property type="evidence" value="ECO:0007669"/>
    <property type="project" value="RHEA"/>
</dbReference>
<feature type="binding site" evidence="10">
    <location>
        <position position="169"/>
    </location>
    <ligand>
        <name>UDP-N-acetyl-alpha-D-glucosamine</name>
        <dbReference type="ChEBI" id="CHEBI:57705"/>
    </ligand>
</feature>
<feature type="binding site" evidence="10">
    <location>
        <position position="199"/>
    </location>
    <ligand>
        <name>UDP-N-acetyl-alpha-D-glucosamine</name>
        <dbReference type="ChEBI" id="CHEBI:57705"/>
    </ligand>
</feature>
<keyword evidence="9 10" id="KW-0961">Cell wall biogenesis/degradation</keyword>
<proteinExistence type="inferred from homology"/>
<evidence type="ECO:0000313" key="14">
    <source>
        <dbReference type="Proteomes" id="UP000176355"/>
    </source>
</evidence>
<dbReference type="GO" id="GO:0008360">
    <property type="term" value="P:regulation of cell shape"/>
    <property type="evidence" value="ECO:0007669"/>
    <property type="project" value="UniProtKB-KW"/>
</dbReference>
<keyword evidence="6 10" id="KW-0573">Peptidoglycan synthesis</keyword>
<evidence type="ECO:0000256" key="8">
    <source>
        <dbReference type="ARBA" id="ARBA00023306"/>
    </source>
</evidence>
<dbReference type="PANTHER" id="PTHR21015">
    <property type="entry name" value="UDP-N-ACETYLGLUCOSAMINE--N-ACETYLMURAMYL-(PENTAPEPTIDE) PYROPHOSPHORYL-UNDECAPRENOL N-ACETYLGLUCOSAMINE TRANSFERASE 1"/>
    <property type="match status" value="1"/>
</dbReference>
<keyword evidence="1 10" id="KW-1003">Cell membrane</keyword>
<dbReference type="HAMAP" id="MF_00033">
    <property type="entry name" value="MurG"/>
    <property type="match status" value="1"/>
</dbReference>
<feature type="domain" description="Glycosyl transferase family 28 C-terminal" evidence="12">
    <location>
        <begin position="192"/>
        <end position="362"/>
    </location>
</feature>
<keyword evidence="2 10" id="KW-0132">Cell division</keyword>
<dbReference type="EMBL" id="MHSL01000024">
    <property type="protein sequence ID" value="OHA43418.1"/>
    <property type="molecule type" value="Genomic_DNA"/>
</dbReference>
<evidence type="ECO:0000256" key="3">
    <source>
        <dbReference type="ARBA" id="ARBA00022676"/>
    </source>
</evidence>
<evidence type="ECO:0000256" key="10">
    <source>
        <dbReference type="HAMAP-Rule" id="MF_00033"/>
    </source>
</evidence>
<dbReference type="CDD" id="cd03785">
    <property type="entry name" value="GT28_MurG"/>
    <property type="match status" value="1"/>
</dbReference>
<dbReference type="Pfam" id="PF04101">
    <property type="entry name" value="Glyco_tran_28_C"/>
    <property type="match status" value="1"/>
</dbReference>
<evidence type="ECO:0000256" key="7">
    <source>
        <dbReference type="ARBA" id="ARBA00023136"/>
    </source>
</evidence>
<dbReference type="NCBIfam" id="TIGR01133">
    <property type="entry name" value="murG"/>
    <property type="match status" value="1"/>
</dbReference>
<dbReference type="SUPFAM" id="SSF53756">
    <property type="entry name" value="UDP-Glycosyltransferase/glycogen phosphorylase"/>
    <property type="match status" value="1"/>
</dbReference>
<dbReference type="GO" id="GO:0050511">
    <property type="term" value="F:undecaprenyldiphospho-muramoylpentapeptide beta-N-acetylglucosaminyltransferase activity"/>
    <property type="evidence" value="ECO:0007669"/>
    <property type="project" value="UniProtKB-UniRule"/>
</dbReference>
<dbReference type="Pfam" id="PF03033">
    <property type="entry name" value="Glyco_transf_28"/>
    <property type="match status" value="1"/>
</dbReference>
<dbReference type="GO" id="GO:0051301">
    <property type="term" value="P:cell division"/>
    <property type="evidence" value="ECO:0007669"/>
    <property type="project" value="UniProtKB-KW"/>
</dbReference>
<dbReference type="Proteomes" id="UP000176355">
    <property type="component" value="Unassembled WGS sequence"/>
</dbReference>
<sequence>MKILLTGGGSGGHFYPIIAVAEAIHKLVRVEKLIAPELYFMSDLPRDEKLLYDNEIIFKKISAGKIRRYFSLMNFTDLFKTFFGTLKAVVVVYSIYPDVVFGKGGYASFPALLAARIFGIPVVIHESDSVPGKVNLWAGKFAAKVAVSYPEAARYFPADKVACVGNPIRESIKSPATEDARAYFDFVSDLPVILIIGGSQGAELINDTVLGALPSLLQKYQIIHQTGKKQFALAKEMVSVALGEGGSLLARYKVYEYLDDLPLKMAAGAADVVVSRAGSALFEFAAWGKPAIVIPITESNGNHQRENAYNFARKTGATVIEENNLSPNLFESEISRLLADPAKREALGKRAKEFAATDAADKIARELINIAITHEV</sequence>
<dbReference type="GO" id="GO:0009252">
    <property type="term" value="P:peptidoglycan biosynthetic process"/>
    <property type="evidence" value="ECO:0007669"/>
    <property type="project" value="UniProtKB-UniRule"/>
</dbReference>
<evidence type="ECO:0000256" key="6">
    <source>
        <dbReference type="ARBA" id="ARBA00022984"/>
    </source>
</evidence>
<evidence type="ECO:0000256" key="4">
    <source>
        <dbReference type="ARBA" id="ARBA00022679"/>
    </source>
</evidence>
<evidence type="ECO:0000256" key="5">
    <source>
        <dbReference type="ARBA" id="ARBA00022960"/>
    </source>
</evidence>
<dbReference type="AlphaFoldDB" id="A0A1G2P505"/>
<evidence type="ECO:0000256" key="9">
    <source>
        <dbReference type="ARBA" id="ARBA00023316"/>
    </source>
</evidence>
<evidence type="ECO:0000256" key="2">
    <source>
        <dbReference type="ARBA" id="ARBA00022618"/>
    </source>
</evidence>
<reference evidence="13 14" key="1">
    <citation type="journal article" date="2016" name="Nat. Commun.">
        <title>Thousands of microbial genomes shed light on interconnected biogeochemical processes in an aquifer system.</title>
        <authorList>
            <person name="Anantharaman K."/>
            <person name="Brown C.T."/>
            <person name="Hug L.A."/>
            <person name="Sharon I."/>
            <person name="Castelle C.J."/>
            <person name="Probst A.J."/>
            <person name="Thomas B.C."/>
            <person name="Singh A."/>
            <person name="Wilkins M.J."/>
            <person name="Karaoz U."/>
            <person name="Brodie E.L."/>
            <person name="Williams K.H."/>
            <person name="Hubbard S.S."/>
            <person name="Banfield J.F."/>
        </authorList>
    </citation>
    <scope>NUCLEOTIDE SEQUENCE [LARGE SCALE GENOMIC DNA]</scope>
</reference>
<dbReference type="Gene3D" id="3.40.50.2000">
    <property type="entry name" value="Glycogen Phosphorylase B"/>
    <property type="match status" value="2"/>
</dbReference>
<dbReference type="GO" id="GO:0005886">
    <property type="term" value="C:plasma membrane"/>
    <property type="evidence" value="ECO:0007669"/>
    <property type="project" value="UniProtKB-SubCell"/>
</dbReference>
<dbReference type="PANTHER" id="PTHR21015:SF27">
    <property type="entry name" value="UDP-N-ACETYLGLUCOSAMINE--N-ACETYLMURAMYL-(PENTAPEPTIDE) PYROPHOSPHORYL-UNDECAPRENOL N-ACETYLGLUCOSAMINE TRANSFERASE"/>
    <property type="match status" value="1"/>
</dbReference>
<keyword evidence="3 10" id="KW-0328">Glycosyltransferase</keyword>
<comment type="pathway">
    <text evidence="10">Cell wall biogenesis; peptidoglycan biosynthesis.</text>
</comment>
<comment type="caution">
    <text evidence="10">Lacks conserved residue(s) required for the propagation of feature annotation.</text>
</comment>
<feature type="binding site" evidence="10">
    <location>
        <position position="304"/>
    </location>
    <ligand>
        <name>UDP-N-acetyl-alpha-D-glucosamine</name>
        <dbReference type="ChEBI" id="CHEBI:57705"/>
    </ligand>
</feature>
<dbReference type="GO" id="GO:0071555">
    <property type="term" value="P:cell wall organization"/>
    <property type="evidence" value="ECO:0007669"/>
    <property type="project" value="UniProtKB-KW"/>
</dbReference>
<dbReference type="InterPro" id="IPR007235">
    <property type="entry name" value="Glyco_trans_28_C"/>
</dbReference>
<comment type="function">
    <text evidence="10">Cell wall formation. Catalyzes the transfer of a GlcNAc subunit on undecaprenyl-pyrophosphoryl-MurNAc-pentapeptide (lipid intermediate I) to form undecaprenyl-pyrophosphoryl-MurNAc-(pentapeptide)GlcNAc (lipid intermediate II).</text>
</comment>
<dbReference type="STRING" id="1802333.A3G03_01215"/>
<feature type="domain" description="Glycosyltransferase family 28 N-terminal" evidence="11">
    <location>
        <begin position="3"/>
        <end position="146"/>
    </location>
</feature>
<protein>
    <recommendedName>
        <fullName evidence="10">UDP-N-acetylglucosamine--N-acetylmuramyl-(pentapeptide) pyrophosphoryl-undecaprenol N-acetylglucosamine transferase</fullName>
        <ecNumber evidence="10">2.4.1.227</ecNumber>
    </recommendedName>
    <alternativeName>
        <fullName evidence="10">Undecaprenyl-PP-MurNAc-pentapeptide-UDPGlcNAc GlcNAc transferase</fullName>
    </alternativeName>
</protein>
<feature type="binding site" evidence="10">
    <location>
        <begin position="10"/>
        <end position="12"/>
    </location>
    <ligand>
        <name>UDP-N-acetyl-alpha-D-glucosamine</name>
        <dbReference type="ChEBI" id="CHEBI:57705"/>
    </ligand>
</feature>
<keyword evidence="5 10" id="KW-0133">Cell shape</keyword>
<organism evidence="13 14">
    <name type="scientific">Candidatus Taylorbacteria bacterium RIFCSPLOWO2_12_FULL_44_15c</name>
    <dbReference type="NCBI Taxonomy" id="1802333"/>
    <lineage>
        <taxon>Bacteria</taxon>
        <taxon>Candidatus Tayloriibacteriota</taxon>
    </lineage>
</organism>
<dbReference type="InterPro" id="IPR006009">
    <property type="entry name" value="GlcNAc_MurG"/>
</dbReference>
<comment type="catalytic activity">
    <reaction evidence="10">
        <text>di-trans,octa-cis-undecaprenyl diphospho-N-acetyl-alpha-D-muramoyl-L-alanyl-D-glutamyl-meso-2,6-diaminopimeloyl-D-alanyl-D-alanine + UDP-N-acetyl-alpha-D-glucosamine = di-trans,octa-cis-undecaprenyl diphospho-[N-acetyl-alpha-D-glucosaminyl-(1-&gt;4)]-N-acetyl-alpha-D-muramoyl-L-alanyl-D-glutamyl-meso-2,6-diaminopimeloyl-D-alanyl-D-alanine + UDP + H(+)</text>
        <dbReference type="Rhea" id="RHEA:31227"/>
        <dbReference type="ChEBI" id="CHEBI:15378"/>
        <dbReference type="ChEBI" id="CHEBI:57705"/>
        <dbReference type="ChEBI" id="CHEBI:58223"/>
        <dbReference type="ChEBI" id="CHEBI:61387"/>
        <dbReference type="ChEBI" id="CHEBI:61388"/>
        <dbReference type="EC" id="2.4.1.227"/>
    </reaction>
</comment>
<dbReference type="InterPro" id="IPR004276">
    <property type="entry name" value="GlycoTrans_28_N"/>
</dbReference>
<comment type="caution">
    <text evidence="13">The sequence shown here is derived from an EMBL/GenBank/DDBJ whole genome shotgun (WGS) entry which is preliminary data.</text>
</comment>
<keyword evidence="7 10" id="KW-0472">Membrane</keyword>
<evidence type="ECO:0000259" key="12">
    <source>
        <dbReference type="Pfam" id="PF04101"/>
    </source>
</evidence>
<comment type="subcellular location">
    <subcellularLocation>
        <location evidence="10">Cell membrane</location>
        <topology evidence="10">Peripheral membrane protein</topology>
        <orientation evidence="10">Cytoplasmic side</orientation>
    </subcellularLocation>
</comment>
<dbReference type="GO" id="GO:0005975">
    <property type="term" value="P:carbohydrate metabolic process"/>
    <property type="evidence" value="ECO:0007669"/>
    <property type="project" value="InterPro"/>
</dbReference>
<dbReference type="EC" id="2.4.1.227" evidence="10"/>
<comment type="similarity">
    <text evidence="10">Belongs to the glycosyltransferase 28 family. MurG subfamily.</text>
</comment>
<evidence type="ECO:0000256" key="1">
    <source>
        <dbReference type="ARBA" id="ARBA00022475"/>
    </source>
</evidence>
<dbReference type="UniPathway" id="UPA00219"/>
<gene>
    <name evidence="10" type="primary">murG</name>
    <name evidence="13" type="ORF">A3G03_01215</name>
</gene>
<keyword evidence="8 10" id="KW-0131">Cell cycle</keyword>
<evidence type="ECO:0000313" key="13">
    <source>
        <dbReference type="EMBL" id="OHA43418.1"/>
    </source>
</evidence>
<accession>A0A1G2P505</accession>